<evidence type="ECO:0000313" key="3">
    <source>
        <dbReference type="Proteomes" id="UP000598146"/>
    </source>
</evidence>
<organism evidence="2 3">
    <name type="scientific">Actinoplanes aureus</name>
    <dbReference type="NCBI Taxonomy" id="2792083"/>
    <lineage>
        <taxon>Bacteria</taxon>
        <taxon>Bacillati</taxon>
        <taxon>Actinomycetota</taxon>
        <taxon>Actinomycetes</taxon>
        <taxon>Micromonosporales</taxon>
        <taxon>Micromonosporaceae</taxon>
        <taxon>Actinoplanes</taxon>
    </lineage>
</organism>
<dbReference type="AlphaFoldDB" id="A0A931CA74"/>
<keyword evidence="2" id="KW-0413">Isomerase</keyword>
<dbReference type="InterPro" id="IPR017517">
    <property type="entry name" value="Maleyloyr_isom"/>
</dbReference>
<dbReference type="Gene3D" id="1.20.120.450">
    <property type="entry name" value="dinb family like domain"/>
    <property type="match status" value="1"/>
</dbReference>
<dbReference type="EMBL" id="JADQTO010000003">
    <property type="protein sequence ID" value="MBG0561160.1"/>
    <property type="molecule type" value="Genomic_DNA"/>
</dbReference>
<dbReference type="RefSeq" id="WP_196412971.1">
    <property type="nucleotide sequence ID" value="NZ_JADQTO010000003.1"/>
</dbReference>
<reference evidence="2" key="1">
    <citation type="submission" date="2020-11" db="EMBL/GenBank/DDBJ databases">
        <title>Isolation and identification of active actinomycetes.</title>
        <authorList>
            <person name="Sun X."/>
        </authorList>
    </citation>
    <scope>NUCLEOTIDE SEQUENCE</scope>
    <source>
        <strain evidence="2">NEAU-A11</strain>
    </source>
</reference>
<gene>
    <name evidence="2" type="ORF">I4J89_06755</name>
</gene>
<sequence length="211" mass="22758">MNPWPEIHRQRLAVADLLDDLKPADWDHPSLCDGWTVRDVAAHLTLQQLRLRDVFGLVRHWKGGMHPTIQAAARRQAAALTPAQIVADIRDTAAARRYNFGVTPVETLIDLLVHSQDIAIPLGRTHPMPPEAAAVATRRVLTMRIPPPPPSVRVVAGLHLTATDIGWSYGDGPEVRGPIAALLLVSTGRTVALPQLTGPGAALLAARSQTA</sequence>
<comment type="caution">
    <text evidence="2">The sequence shown here is derived from an EMBL/GenBank/DDBJ whole genome shotgun (WGS) entry which is preliminary data.</text>
</comment>
<dbReference type="InterPro" id="IPR034660">
    <property type="entry name" value="DinB/YfiT-like"/>
</dbReference>
<dbReference type="Pfam" id="PF11716">
    <property type="entry name" value="MDMPI_N"/>
    <property type="match status" value="1"/>
</dbReference>
<dbReference type="GO" id="GO:0046872">
    <property type="term" value="F:metal ion binding"/>
    <property type="evidence" value="ECO:0007669"/>
    <property type="project" value="InterPro"/>
</dbReference>
<dbReference type="SUPFAM" id="SSF109854">
    <property type="entry name" value="DinB/YfiT-like putative metalloenzymes"/>
    <property type="match status" value="1"/>
</dbReference>
<evidence type="ECO:0000259" key="1">
    <source>
        <dbReference type="Pfam" id="PF11716"/>
    </source>
</evidence>
<proteinExistence type="predicted"/>
<accession>A0A931CA74</accession>
<dbReference type="GO" id="GO:0016853">
    <property type="term" value="F:isomerase activity"/>
    <property type="evidence" value="ECO:0007669"/>
    <property type="project" value="UniProtKB-KW"/>
</dbReference>
<evidence type="ECO:0000313" key="2">
    <source>
        <dbReference type="EMBL" id="MBG0561160.1"/>
    </source>
</evidence>
<dbReference type="Proteomes" id="UP000598146">
    <property type="component" value="Unassembled WGS sequence"/>
</dbReference>
<dbReference type="InterPro" id="IPR024344">
    <property type="entry name" value="MDMPI_metal-binding"/>
</dbReference>
<protein>
    <submittedName>
        <fullName evidence="2">Maleylpyruvate isomerase family mycothiol-dependent enzyme</fullName>
    </submittedName>
</protein>
<dbReference type="NCBIfam" id="TIGR03083">
    <property type="entry name" value="maleylpyruvate isomerase family mycothiol-dependent enzyme"/>
    <property type="match status" value="1"/>
</dbReference>
<name>A0A931CA74_9ACTN</name>
<feature type="domain" description="Mycothiol-dependent maleylpyruvate isomerase metal-binding" evidence="1">
    <location>
        <begin position="11"/>
        <end position="98"/>
    </location>
</feature>
<keyword evidence="3" id="KW-1185">Reference proteome</keyword>